<sequence length="243" mass="27756">MTTVLSRFAAAEFVVVIAQRPPVRRSTKLSRLLTFSASCFYPPTWLDLGEVFADYNPNSPEGDYSSFSNEPCYRVRPDDPFCDKDRRHVSHIPDYENIRELNEYDTMSTCTSEMSVALSTESTLTLTEKDTTPTPVNGTLTRTPVLRRRRSTAQANLRRNYRIMAPDESMLILKQQSGIVEQHHTSPKSKILRRKSSRREKDIISPLPMVITPPVLLNRTQSCSLCCRERRVPGADEILWEAT</sequence>
<accession>A0A0N4XUH7</accession>
<feature type="region of interest" description="Disordered" evidence="1">
    <location>
        <begin position="179"/>
        <end position="198"/>
    </location>
</feature>
<feature type="compositionally biased region" description="Basic residues" evidence="1">
    <location>
        <begin position="185"/>
        <end position="198"/>
    </location>
</feature>
<evidence type="ECO:0000313" key="4">
    <source>
        <dbReference type="WBParaSite" id="NBR_0000636601-mRNA-1"/>
    </source>
</evidence>
<organism evidence="4">
    <name type="scientific">Nippostrongylus brasiliensis</name>
    <name type="common">Rat hookworm</name>
    <dbReference type="NCBI Taxonomy" id="27835"/>
    <lineage>
        <taxon>Eukaryota</taxon>
        <taxon>Metazoa</taxon>
        <taxon>Ecdysozoa</taxon>
        <taxon>Nematoda</taxon>
        <taxon>Chromadorea</taxon>
        <taxon>Rhabditida</taxon>
        <taxon>Rhabditina</taxon>
        <taxon>Rhabditomorpha</taxon>
        <taxon>Strongyloidea</taxon>
        <taxon>Heligmosomidae</taxon>
        <taxon>Nippostrongylus</taxon>
    </lineage>
</organism>
<dbReference type="WBParaSite" id="NBR_0000636601-mRNA-1">
    <property type="protein sequence ID" value="NBR_0000636601-mRNA-1"/>
    <property type="gene ID" value="NBR_0000636601"/>
</dbReference>
<dbReference type="Proteomes" id="UP000271162">
    <property type="component" value="Unassembled WGS sequence"/>
</dbReference>
<keyword evidence="3" id="KW-1185">Reference proteome</keyword>
<proteinExistence type="predicted"/>
<gene>
    <name evidence="2" type="ORF">NBR_LOCUS6367</name>
</gene>
<dbReference type="AlphaFoldDB" id="A0A0N4XUH7"/>
<protein>
    <submittedName>
        <fullName evidence="2 4">Uncharacterized protein</fullName>
    </submittedName>
</protein>
<evidence type="ECO:0000256" key="1">
    <source>
        <dbReference type="SAM" id="MobiDB-lite"/>
    </source>
</evidence>
<reference evidence="2 3" key="2">
    <citation type="submission" date="2018-11" db="EMBL/GenBank/DDBJ databases">
        <authorList>
            <consortium name="Pathogen Informatics"/>
        </authorList>
    </citation>
    <scope>NUCLEOTIDE SEQUENCE [LARGE SCALE GENOMIC DNA]</scope>
</reference>
<dbReference type="EMBL" id="UYSL01019796">
    <property type="protein sequence ID" value="VDL69956.1"/>
    <property type="molecule type" value="Genomic_DNA"/>
</dbReference>
<evidence type="ECO:0000313" key="3">
    <source>
        <dbReference type="Proteomes" id="UP000271162"/>
    </source>
</evidence>
<name>A0A0N4XUH7_NIPBR</name>
<reference evidence="4" key="1">
    <citation type="submission" date="2017-02" db="UniProtKB">
        <authorList>
            <consortium name="WormBaseParasite"/>
        </authorList>
    </citation>
    <scope>IDENTIFICATION</scope>
</reference>
<dbReference type="STRING" id="27835.A0A0N4XUH7"/>
<evidence type="ECO:0000313" key="2">
    <source>
        <dbReference type="EMBL" id="VDL69956.1"/>
    </source>
</evidence>